<reference evidence="1 2" key="1">
    <citation type="journal article" date="2016" name="Mol. Biol. Evol.">
        <title>Comparative Genomics of Early-Diverging Mushroom-Forming Fungi Provides Insights into the Origins of Lignocellulose Decay Capabilities.</title>
        <authorList>
            <person name="Nagy L.G."/>
            <person name="Riley R."/>
            <person name="Tritt A."/>
            <person name="Adam C."/>
            <person name="Daum C."/>
            <person name="Floudas D."/>
            <person name="Sun H."/>
            <person name="Yadav J.S."/>
            <person name="Pangilinan J."/>
            <person name="Larsson K.H."/>
            <person name="Matsuura K."/>
            <person name="Barry K."/>
            <person name="Labutti K."/>
            <person name="Kuo R."/>
            <person name="Ohm R.A."/>
            <person name="Bhattacharya S.S."/>
            <person name="Shirouzu T."/>
            <person name="Yoshinaga Y."/>
            <person name="Martin F.M."/>
            <person name="Grigoriev I.V."/>
            <person name="Hibbett D.S."/>
        </authorList>
    </citation>
    <scope>NUCLEOTIDE SEQUENCE [LARGE SCALE GENOMIC DNA]</scope>
    <source>
        <strain evidence="1 2">HHB12029</strain>
    </source>
</reference>
<dbReference type="EMBL" id="KV425973">
    <property type="protein sequence ID" value="KZV94420.1"/>
    <property type="molecule type" value="Genomic_DNA"/>
</dbReference>
<evidence type="ECO:0000313" key="1">
    <source>
        <dbReference type="EMBL" id="KZV94420.1"/>
    </source>
</evidence>
<evidence type="ECO:0000313" key="2">
    <source>
        <dbReference type="Proteomes" id="UP000077266"/>
    </source>
</evidence>
<sequence length="160" mass="18172">MFRPTGFTVLVTDSRSRCATPSRARQTIKLFSVTLRTRPRSRGLERRVMGARALRIRGGSYCRAFSALASHLALNRGDGLSPPRLWLCAYKLARGCIGMNLGRLLQRYCDTPQVEFHHYSSTLSSMAPHQYFQLLMRLIIGPVDLPDFSDSSEALRRPWQ</sequence>
<dbReference type="AlphaFoldDB" id="A0A165J6Z6"/>
<keyword evidence="2" id="KW-1185">Reference proteome</keyword>
<name>A0A165J6Z6_EXIGL</name>
<gene>
    <name evidence="1" type="ORF">EXIGLDRAFT_518820</name>
</gene>
<accession>A0A165J6Z6</accession>
<protein>
    <submittedName>
        <fullName evidence="1">Uncharacterized protein</fullName>
    </submittedName>
</protein>
<dbReference type="Proteomes" id="UP000077266">
    <property type="component" value="Unassembled WGS sequence"/>
</dbReference>
<dbReference type="InParanoid" id="A0A165J6Z6"/>
<proteinExistence type="predicted"/>
<organism evidence="1 2">
    <name type="scientific">Exidia glandulosa HHB12029</name>
    <dbReference type="NCBI Taxonomy" id="1314781"/>
    <lineage>
        <taxon>Eukaryota</taxon>
        <taxon>Fungi</taxon>
        <taxon>Dikarya</taxon>
        <taxon>Basidiomycota</taxon>
        <taxon>Agaricomycotina</taxon>
        <taxon>Agaricomycetes</taxon>
        <taxon>Auriculariales</taxon>
        <taxon>Exidiaceae</taxon>
        <taxon>Exidia</taxon>
    </lineage>
</organism>